<dbReference type="GO" id="GO:0003677">
    <property type="term" value="F:DNA binding"/>
    <property type="evidence" value="ECO:0007669"/>
    <property type="project" value="UniProtKB-KW"/>
</dbReference>
<dbReference type="InterPro" id="IPR011991">
    <property type="entry name" value="ArsR-like_HTH"/>
</dbReference>
<protein>
    <submittedName>
        <fullName evidence="2">Uncharacterized protein</fullName>
    </submittedName>
</protein>
<dbReference type="OrthoDB" id="9788770at2"/>
<dbReference type="RefSeq" id="WP_133582097.1">
    <property type="nucleotide sequence ID" value="NZ_SNYJ01000024.1"/>
</dbReference>
<reference evidence="2 3" key="1">
    <citation type="submission" date="2019-03" db="EMBL/GenBank/DDBJ databases">
        <title>Genomic Encyclopedia of Type Strains, Phase IV (KMG-IV): sequencing the most valuable type-strain genomes for metagenomic binning, comparative biology and taxonomic classification.</title>
        <authorList>
            <person name="Goeker M."/>
        </authorList>
    </citation>
    <scope>NUCLEOTIDE SEQUENCE [LARGE SCALE GENOMIC DNA]</scope>
    <source>
        <strain evidence="2 3">DSM 28697</strain>
    </source>
</reference>
<dbReference type="CDD" id="cd00090">
    <property type="entry name" value="HTH_ARSR"/>
    <property type="match status" value="1"/>
</dbReference>
<evidence type="ECO:0000256" key="1">
    <source>
        <dbReference type="ARBA" id="ARBA00023125"/>
    </source>
</evidence>
<dbReference type="InterPro" id="IPR036388">
    <property type="entry name" value="WH-like_DNA-bd_sf"/>
</dbReference>
<dbReference type="AlphaFoldDB" id="A0A4R6TRD5"/>
<dbReference type="Proteomes" id="UP000295632">
    <property type="component" value="Unassembled WGS sequence"/>
</dbReference>
<accession>A0A4R6TRD5</accession>
<evidence type="ECO:0000313" key="3">
    <source>
        <dbReference type="Proteomes" id="UP000295632"/>
    </source>
</evidence>
<gene>
    <name evidence="2" type="ORF">EV213_1243</name>
</gene>
<evidence type="ECO:0000313" key="2">
    <source>
        <dbReference type="EMBL" id="TDQ34585.1"/>
    </source>
</evidence>
<sequence>MSDLNQLTKLLFDETGHKILTATSKESKTTKEIAKAIGVPASNLYYKINKLVGADALRLTEQTQQGNLIENYYSSGHLFEGDGVLIQGENLKKNMNLFTQHYLLKQKQMLKLLEKSIDEDANAKEDRVKFLLTSVSLSSTDWDELNELISDFLESKHMEEPTGNEIEVVVASAQKKFL</sequence>
<keyword evidence="3" id="KW-1185">Reference proteome</keyword>
<dbReference type="InterPro" id="IPR036390">
    <property type="entry name" value="WH_DNA-bd_sf"/>
</dbReference>
<proteinExistence type="predicted"/>
<dbReference type="Gene3D" id="1.10.10.10">
    <property type="entry name" value="Winged helix-like DNA-binding domain superfamily/Winged helix DNA-binding domain"/>
    <property type="match status" value="1"/>
</dbReference>
<comment type="caution">
    <text evidence="2">The sequence shown here is derived from an EMBL/GenBank/DDBJ whole genome shotgun (WGS) entry which is preliminary data.</text>
</comment>
<dbReference type="Pfam" id="PF12840">
    <property type="entry name" value="HTH_20"/>
    <property type="match status" value="1"/>
</dbReference>
<dbReference type="SUPFAM" id="SSF46785">
    <property type="entry name" value="Winged helix' DNA-binding domain"/>
    <property type="match status" value="1"/>
</dbReference>
<organism evidence="2 3">
    <name type="scientific">Aureibacillus halotolerans</name>
    <dbReference type="NCBI Taxonomy" id="1508390"/>
    <lineage>
        <taxon>Bacteria</taxon>
        <taxon>Bacillati</taxon>
        <taxon>Bacillota</taxon>
        <taxon>Bacilli</taxon>
        <taxon>Bacillales</taxon>
        <taxon>Bacillaceae</taxon>
        <taxon>Aureibacillus</taxon>
    </lineage>
</organism>
<dbReference type="EMBL" id="SNYJ01000024">
    <property type="protein sequence ID" value="TDQ34585.1"/>
    <property type="molecule type" value="Genomic_DNA"/>
</dbReference>
<keyword evidence="1" id="KW-0238">DNA-binding</keyword>
<name>A0A4R6TRD5_9BACI</name>